<dbReference type="Gene3D" id="2.30.30.40">
    <property type="entry name" value="SH3 Domains"/>
    <property type="match status" value="1"/>
</dbReference>
<feature type="region of interest" description="Disordered" evidence="6">
    <location>
        <begin position="155"/>
        <end position="180"/>
    </location>
</feature>
<evidence type="ECO:0000259" key="7">
    <source>
        <dbReference type="PROSITE" id="PS50002"/>
    </source>
</evidence>
<dbReference type="InterPro" id="IPR001452">
    <property type="entry name" value="SH3_domain"/>
</dbReference>
<evidence type="ECO:0000256" key="5">
    <source>
        <dbReference type="PROSITE-ProRule" id="PRU00192"/>
    </source>
</evidence>
<feature type="domain" description="PH" evidence="8">
    <location>
        <begin position="1231"/>
        <end position="1338"/>
    </location>
</feature>
<dbReference type="GO" id="GO:0005737">
    <property type="term" value="C:cytoplasm"/>
    <property type="evidence" value="ECO:0007669"/>
    <property type="project" value="UniProtKB-SubCell"/>
</dbReference>
<dbReference type="PANTHER" id="PTHR47544:SF3">
    <property type="entry name" value="RHO GUANINE NUCLEOTIDE EXCHANGE FACTOR 4 ISOFORM X1"/>
    <property type="match status" value="1"/>
</dbReference>
<evidence type="ECO:0000256" key="1">
    <source>
        <dbReference type="ARBA" id="ARBA00004496"/>
    </source>
</evidence>
<dbReference type="Pfam" id="PF00621">
    <property type="entry name" value="RhoGEF"/>
    <property type="match status" value="1"/>
</dbReference>
<sequence>MFHAALDVPAENPHPVTSEPLDVFPGGLDIRSEDDDEEESSGPLWESMDRGSATPSGSELEYSTWDVEDTAGTLEHGPHCHNQESGLAVGFLCGMDRYEERESEGFQGQGGPNKHDVVGQDPLAVNTCLPLYMDIHHRECIVLDNVESNLNSQLNQQNCEKSDYPNKEPGHPDDSGVKGLEPIAYYPQAGGEYSHMVEDNMEDKHTLDEAKEIPDTTSTNSEETDDSLYSLFGSNSSLHKAVKSKTAKPGSSGKTSKFSVFSRIPSFRKSKSSAREAKGCKAELSCGDEDSREDSREDSPESRQHPSLCSTDESSSTDYLREEVQCSGNSDEDIFKQSSPLDQTAEKALVDEGREHGFCPLEPCTRHVRQLYRHTSLDGDARSHIQLVPGSMDAPVTEKLSYKKSKSSDSLNLRMRFALAHRSLSSLFEAKPPEKEAEEDSLKPESDKWNTRQSWRVLKQSKEAELQKTALSATCGSRARSARQIHSDYALRSAQDRLKGFPANPRAPRHSDILSKKGVPQEQLEDTPNESKSEETSRRIPPNGLWITQSHTSICVQSNTEDNVLETRPAGQPPWDDSKFPPLGGCRPASPLIPNTVASLALQLAPSWTRSLGSFEGMDSPHRPMTPKPQSPCPGIHRRSFRYPSRATAISLLSLGQGVSVEGLSDPPERPKTLKPRAAQLSAISLNTDCQRDNIGVDSLSPIGLVTSMSVNEFELTQDGSRPAGQSLEKRLPDLVTVLRVKSRGQGSRGPRPVSDLGHCAMPTHGEDEVGPTPPLTEQGVEPRPERGRRCCSDDTWMERAKQRQRRMTVSTMGSTCRLNAQTPGEARLSLTSNEAFTSLAFKDQCFSQSTPIGLDCLGWPQRVSYQAVVIPDGSLDKAGLGDDVGSEEDLYEEFRNSGHRFGHSGGGGEQLAINELISDGSVCAEALWDHVTMDDQELGFKAGDVIEVVDATNKEWWWGRIQDSEGWFPASFVRLRVNQDEPMEEYLAKLEEAQEEDSASTGRLLGPGLPCKEQMRANVINEIMSTERDYIKHLKDICEGYIKQCRKRTDMFTEEQLRTIFGNIEEIYRFQKKFLKALEKKFNKEQPHTSEIGSCFLDHQTDFQIYSEYCNNHPNACLQLCKLMKINKYVVFFEACRLLQKMIDISLDGFLLTPVQKICKYPLQLAELLKYTNPQHRDYRDVEAALNAMKNVARLINERKRRLENIDKIAQWQSAIEDWEGEDLLSRSSDLIFSGELTKISPPQAKSQQRMFFLFDHQMVYCKKDLLRRDMLYYKGRMDMDQIEVVDVEDGKDKDLNVTVKNALKLRSPGGEELHLLCAKKPEHKQRWLRAFADERQQVQHDRETGFAITEVQKKQAMLNASKSHPAGKPKAVTRPYYDFLLRQKHPALPAALPQQQVFMLAEPKRKSSNFWHNIGRLTPFKK</sequence>
<comment type="subcellular location">
    <subcellularLocation>
        <location evidence="1">Cytoplasm</location>
    </subcellularLocation>
</comment>
<dbReference type="SUPFAM" id="SSF48065">
    <property type="entry name" value="DBL homology domain (DH-domain)"/>
    <property type="match status" value="1"/>
</dbReference>
<proteinExistence type="predicted"/>
<evidence type="ECO:0000259" key="8">
    <source>
        <dbReference type="PROSITE" id="PS50003"/>
    </source>
</evidence>
<dbReference type="InterPro" id="IPR035899">
    <property type="entry name" value="DBL_dom_sf"/>
</dbReference>
<comment type="caution">
    <text evidence="10">The sequence shown here is derived from an EMBL/GenBank/DDBJ whole genome shotgun (WGS) entry which is preliminary data.</text>
</comment>
<dbReference type="PANTHER" id="PTHR47544">
    <property type="entry name" value="RHO GUANINE NUCLEOTIDE EXCHANGE FACTOR 4"/>
    <property type="match status" value="1"/>
</dbReference>
<dbReference type="InterPro" id="IPR001849">
    <property type="entry name" value="PH_domain"/>
</dbReference>
<feature type="region of interest" description="Disordered" evidence="6">
    <location>
        <begin position="430"/>
        <end position="450"/>
    </location>
</feature>
<dbReference type="SMART" id="SM00326">
    <property type="entry name" value="SH3"/>
    <property type="match status" value="1"/>
</dbReference>
<dbReference type="InterPro" id="IPR000219">
    <property type="entry name" value="DH_dom"/>
</dbReference>
<dbReference type="OrthoDB" id="660555at2759"/>
<keyword evidence="11" id="KW-1185">Reference proteome</keyword>
<accession>A0A9Q1IVY6</accession>
<keyword evidence="2 5" id="KW-0728">SH3 domain</keyword>
<dbReference type="InterPro" id="IPR055251">
    <property type="entry name" value="SOS1_NGEF_PH"/>
</dbReference>
<feature type="region of interest" description="Disordered" evidence="6">
    <location>
        <begin position="497"/>
        <end position="544"/>
    </location>
</feature>
<evidence type="ECO:0000256" key="2">
    <source>
        <dbReference type="ARBA" id="ARBA00022443"/>
    </source>
</evidence>
<dbReference type="Pfam" id="PF22697">
    <property type="entry name" value="SOS1_NGEF_PH"/>
    <property type="match status" value="1"/>
</dbReference>
<keyword evidence="3" id="KW-0963">Cytoplasm</keyword>
<feature type="compositionally biased region" description="Polar residues" evidence="6">
    <location>
        <begin position="305"/>
        <end position="318"/>
    </location>
</feature>
<dbReference type="CDD" id="cd01224">
    <property type="entry name" value="PH_Collybistin_ASEF"/>
    <property type="match status" value="1"/>
</dbReference>
<dbReference type="Pfam" id="PF00018">
    <property type="entry name" value="SH3_1"/>
    <property type="match status" value="1"/>
</dbReference>
<feature type="domain" description="SH3" evidence="7">
    <location>
        <begin position="920"/>
        <end position="979"/>
    </location>
</feature>
<evidence type="ECO:0000256" key="6">
    <source>
        <dbReference type="SAM" id="MobiDB-lite"/>
    </source>
</evidence>
<dbReference type="SMART" id="SM00325">
    <property type="entry name" value="RhoGEF"/>
    <property type="match status" value="1"/>
</dbReference>
<feature type="region of interest" description="Disordered" evidence="6">
    <location>
        <begin position="743"/>
        <end position="791"/>
    </location>
</feature>
<dbReference type="PROSITE" id="PS50002">
    <property type="entry name" value="SH3"/>
    <property type="match status" value="1"/>
</dbReference>
<evidence type="ECO:0000313" key="10">
    <source>
        <dbReference type="EMBL" id="KAJ8357157.1"/>
    </source>
</evidence>
<dbReference type="InterPro" id="IPR036028">
    <property type="entry name" value="SH3-like_dom_sf"/>
</dbReference>
<dbReference type="SMART" id="SM00233">
    <property type="entry name" value="PH"/>
    <property type="match status" value="1"/>
</dbReference>
<dbReference type="PROSITE" id="PS00741">
    <property type="entry name" value="DH_1"/>
    <property type="match status" value="1"/>
</dbReference>
<feature type="compositionally biased region" description="Basic and acidic residues" evidence="6">
    <location>
        <begin position="160"/>
        <end position="176"/>
    </location>
</feature>
<dbReference type="Gene3D" id="1.20.900.10">
    <property type="entry name" value="Dbl homology (DH) domain"/>
    <property type="match status" value="1"/>
</dbReference>
<feature type="region of interest" description="Disordered" evidence="6">
    <location>
        <begin position="211"/>
        <end position="231"/>
    </location>
</feature>
<gene>
    <name evidence="10" type="ORF">SKAU_G00199510</name>
</gene>
<evidence type="ECO:0000256" key="3">
    <source>
        <dbReference type="ARBA" id="ARBA00022490"/>
    </source>
</evidence>
<protein>
    <recommendedName>
        <fullName evidence="12">Rho guanine nucleotide exchange factor 4</fullName>
    </recommendedName>
</protein>
<evidence type="ECO:0000256" key="4">
    <source>
        <dbReference type="ARBA" id="ARBA00022658"/>
    </source>
</evidence>
<dbReference type="SUPFAM" id="SSF50729">
    <property type="entry name" value="PH domain-like"/>
    <property type="match status" value="1"/>
</dbReference>
<dbReference type="CDD" id="cd00160">
    <property type="entry name" value="RhoGEF"/>
    <property type="match status" value="1"/>
</dbReference>
<organism evidence="10 11">
    <name type="scientific">Synaphobranchus kaupii</name>
    <name type="common">Kaup's arrowtooth eel</name>
    <dbReference type="NCBI Taxonomy" id="118154"/>
    <lineage>
        <taxon>Eukaryota</taxon>
        <taxon>Metazoa</taxon>
        <taxon>Chordata</taxon>
        <taxon>Craniata</taxon>
        <taxon>Vertebrata</taxon>
        <taxon>Euteleostomi</taxon>
        <taxon>Actinopterygii</taxon>
        <taxon>Neopterygii</taxon>
        <taxon>Teleostei</taxon>
        <taxon>Anguilliformes</taxon>
        <taxon>Synaphobranchidae</taxon>
        <taxon>Synaphobranchus</taxon>
    </lineage>
</organism>
<name>A0A9Q1IVY6_SYNKA</name>
<feature type="region of interest" description="Disordered" evidence="6">
    <location>
        <begin position="1"/>
        <end position="60"/>
    </location>
</feature>
<keyword evidence="4" id="KW-0344">Guanine-nucleotide releasing factor</keyword>
<dbReference type="EMBL" id="JAINUF010000006">
    <property type="protein sequence ID" value="KAJ8357157.1"/>
    <property type="molecule type" value="Genomic_DNA"/>
</dbReference>
<evidence type="ECO:0000313" key="11">
    <source>
        <dbReference type="Proteomes" id="UP001152622"/>
    </source>
</evidence>
<dbReference type="FunFam" id="1.20.900.10:FF:000002">
    <property type="entry name" value="Rho guanine nucleotide exchange factor 9"/>
    <property type="match status" value="1"/>
</dbReference>
<feature type="compositionally biased region" description="Basic and acidic residues" evidence="6">
    <location>
        <begin position="293"/>
        <end position="304"/>
    </location>
</feature>
<dbReference type="GO" id="GO:0035556">
    <property type="term" value="P:intracellular signal transduction"/>
    <property type="evidence" value="ECO:0007669"/>
    <property type="project" value="InterPro"/>
</dbReference>
<dbReference type="PROSITE" id="PS50010">
    <property type="entry name" value="DH_2"/>
    <property type="match status" value="1"/>
</dbReference>
<dbReference type="InterPro" id="IPR011993">
    <property type="entry name" value="PH-like_dom_sf"/>
</dbReference>
<dbReference type="Proteomes" id="UP001152622">
    <property type="component" value="Chromosome 6"/>
</dbReference>
<dbReference type="InterPro" id="IPR001331">
    <property type="entry name" value="GDS_CDC24_CS"/>
</dbReference>
<feature type="domain" description="DH" evidence="9">
    <location>
        <begin position="1016"/>
        <end position="1200"/>
    </location>
</feature>
<reference evidence="10" key="1">
    <citation type="journal article" date="2023" name="Science">
        <title>Genome structures resolve the early diversification of teleost fishes.</title>
        <authorList>
            <person name="Parey E."/>
            <person name="Louis A."/>
            <person name="Montfort J."/>
            <person name="Bouchez O."/>
            <person name="Roques C."/>
            <person name="Iampietro C."/>
            <person name="Lluch J."/>
            <person name="Castinel A."/>
            <person name="Donnadieu C."/>
            <person name="Desvignes T."/>
            <person name="Floi Bucao C."/>
            <person name="Jouanno E."/>
            <person name="Wen M."/>
            <person name="Mejri S."/>
            <person name="Dirks R."/>
            <person name="Jansen H."/>
            <person name="Henkel C."/>
            <person name="Chen W.J."/>
            <person name="Zahm M."/>
            <person name="Cabau C."/>
            <person name="Klopp C."/>
            <person name="Thompson A.W."/>
            <person name="Robinson-Rechavi M."/>
            <person name="Braasch I."/>
            <person name="Lecointre G."/>
            <person name="Bobe J."/>
            <person name="Postlethwait J.H."/>
            <person name="Berthelot C."/>
            <person name="Roest Crollius H."/>
            <person name="Guiguen Y."/>
        </authorList>
    </citation>
    <scope>NUCLEOTIDE SEQUENCE</scope>
    <source>
        <strain evidence="10">WJC10195</strain>
    </source>
</reference>
<feature type="compositionally biased region" description="Basic and acidic residues" evidence="6">
    <location>
        <begin position="781"/>
        <end position="791"/>
    </location>
</feature>
<evidence type="ECO:0000259" key="9">
    <source>
        <dbReference type="PROSITE" id="PS50010"/>
    </source>
</evidence>
<feature type="compositionally biased region" description="Basic and acidic residues" evidence="6">
    <location>
        <begin position="529"/>
        <end position="538"/>
    </location>
</feature>
<dbReference type="Gene3D" id="2.30.29.30">
    <property type="entry name" value="Pleckstrin-homology domain (PH domain)/Phosphotyrosine-binding domain (PTB)"/>
    <property type="match status" value="1"/>
</dbReference>
<evidence type="ECO:0008006" key="12">
    <source>
        <dbReference type="Google" id="ProtNLM"/>
    </source>
</evidence>
<dbReference type="GO" id="GO:0005085">
    <property type="term" value="F:guanyl-nucleotide exchange factor activity"/>
    <property type="evidence" value="ECO:0007669"/>
    <property type="project" value="UniProtKB-KW"/>
</dbReference>
<feature type="region of interest" description="Disordered" evidence="6">
    <location>
        <begin position="278"/>
        <end position="321"/>
    </location>
</feature>
<dbReference type="PROSITE" id="PS50003">
    <property type="entry name" value="PH_DOMAIN"/>
    <property type="match status" value="1"/>
</dbReference>
<feature type="compositionally biased region" description="Basic and acidic residues" evidence="6">
    <location>
        <begin position="431"/>
        <end position="450"/>
    </location>
</feature>
<dbReference type="CDD" id="cd11973">
    <property type="entry name" value="SH3_ASEF"/>
    <property type="match status" value="1"/>
</dbReference>
<dbReference type="SUPFAM" id="SSF50044">
    <property type="entry name" value="SH3-domain"/>
    <property type="match status" value="1"/>
</dbReference>